<feature type="transmembrane region" description="Helical" evidence="1">
    <location>
        <begin position="21"/>
        <end position="41"/>
    </location>
</feature>
<reference evidence="2 3" key="1">
    <citation type="submission" date="2018-10" db="EMBL/GenBank/DDBJ databases">
        <title>Genomic Encyclopedia of Type Strains, Phase IV (KMG-IV): sequencing the most valuable type-strain genomes for metagenomic binning, comparative biology and taxonomic classification.</title>
        <authorList>
            <person name="Goeker M."/>
        </authorList>
    </citation>
    <scope>NUCLEOTIDE SEQUENCE [LARGE SCALE GENOMIC DNA]</scope>
    <source>
        <strain evidence="2 3">DSM 15521</strain>
    </source>
</reference>
<feature type="transmembrane region" description="Helical" evidence="1">
    <location>
        <begin position="140"/>
        <end position="158"/>
    </location>
</feature>
<protein>
    <recommendedName>
        <fullName evidence="4">Glycerophosphoryl diester phosphodiesterase family protein</fullName>
    </recommendedName>
</protein>
<keyword evidence="1" id="KW-0472">Membrane</keyword>
<dbReference type="AlphaFoldDB" id="A0A420W6Q5"/>
<feature type="transmembrane region" description="Helical" evidence="1">
    <location>
        <begin position="94"/>
        <end position="120"/>
    </location>
</feature>
<dbReference type="EMBL" id="RBIE01000002">
    <property type="protein sequence ID" value="RKQ61707.1"/>
    <property type="molecule type" value="Genomic_DNA"/>
</dbReference>
<sequence>MEFLSLILDYSFQSLVKNWKAVAIYTLFLISLTLLSFFHPVSIISNFLLQLLGIQIMVYYGTPILKGFSKDELYSFIESSTVKKVFTERFETSAGIFLSSFIMNSLLVVFLLIVIVLSGIPIGSVENLSEIQLVNLLLKLFFVFMLVILVISWYLYLYPLAFGYAMNKESFGEAFLSFFKMLSPSLWKRTLSLKYFTFIAVSGLLGTIFLLVGLVLTVSIVFIPVGAPFLYFANVFFGGVAAKAYLIAFKGELQNQS</sequence>
<feature type="transmembrane region" description="Helical" evidence="1">
    <location>
        <begin position="47"/>
        <end position="65"/>
    </location>
</feature>
<evidence type="ECO:0000313" key="2">
    <source>
        <dbReference type="EMBL" id="RKQ61707.1"/>
    </source>
</evidence>
<evidence type="ECO:0000313" key="3">
    <source>
        <dbReference type="Proteomes" id="UP000280881"/>
    </source>
</evidence>
<dbReference type="Proteomes" id="UP000280881">
    <property type="component" value="Unassembled WGS sequence"/>
</dbReference>
<name>A0A420W6Q5_9BACT</name>
<comment type="caution">
    <text evidence="2">The sequence shown here is derived from an EMBL/GenBank/DDBJ whole genome shotgun (WGS) entry which is preliminary data.</text>
</comment>
<dbReference type="RefSeq" id="WP_121170968.1">
    <property type="nucleotide sequence ID" value="NZ_RBIE01000002.1"/>
</dbReference>
<keyword evidence="1" id="KW-0812">Transmembrane</keyword>
<feature type="transmembrane region" description="Helical" evidence="1">
    <location>
        <begin position="195"/>
        <end position="223"/>
    </location>
</feature>
<evidence type="ECO:0000256" key="1">
    <source>
        <dbReference type="SAM" id="Phobius"/>
    </source>
</evidence>
<accession>A0A420W6Q5</accession>
<feature type="transmembrane region" description="Helical" evidence="1">
    <location>
        <begin position="229"/>
        <end position="249"/>
    </location>
</feature>
<evidence type="ECO:0008006" key="4">
    <source>
        <dbReference type="Google" id="ProtNLM"/>
    </source>
</evidence>
<gene>
    <name evidence="2" type="ORF">C7457_1149</name>
</gene>
<keyword evidence="1" id="KW-1133">Transmembrane helix</keyword>
<keyword evidence="3" id="KW-1185">Reference proteome</keyword>
<proteinExistence type="predicted"/>
<organism evidence="2 3">
    <name type="scientific">Thermovibrio guaymasensis</name>
    <dbReference type="NCBI Taxonomy" id="240167"/>
    <lineage>
        <taxon>Bacteria</taxon>
        <taxon>Pseudomonadati</taxon>
        <taxon>Aquificota</taxon>
        <taxon>Aquificia</taxon>
        <taxon>Desulfurobacteriales</taxon>
        <taxon>Desulfurobacteriaceae</taxon>
        <taxon>Thermovibrio</taxon>
    </lineage>
</organism>